<dbReference type="Pfam" id="PF01565">
    <property type="entry name" value="FAD_binding_4"/>
    <property type="match status" value="1"/>
</dbReference>
<gene>
    <name evidence="8" type="ORF">DHEL01_v205047</name>
</gene>
<dbReference type="GO" id="GO:0000246">
    <property type="term" value="F:Delta24(24-1) sterol reductase activity"/>
    <property type="evidence" value="ECO:0007669"/>
    <property type="project" value="TreeGrafter"/>
</dbReference>
<dbReference type="GO" id="GO:0050614">
    <property type="term" value="F:Delta24-sterol reductase activity"/>
    <property type="evidence" value="ECO:0007669"/>
    <property type="project" value="UniProtKB-EC"/>
</dbReference>
<feature type="compositionally biased region" description="Low complexity" evidence="6">
    <location>
        <begin position="258"/>
        <end position="278"/>
    </location>
</feature>
<dbReference type="PANTHER" id="PTHR10801:SF10">
    <property type="entry name" value="FAD BINDING DOMAIN PROTEIN (AFU_ORTHOLOGUE AFUA_6G14300)"/>
    <property type="match status" value="1"/>
</dbReference>
<keyword evidence="4" id="KW-1133">Transmembrane helix</keyword>
<reference evidence="8" key="1">
    <citation type="submission" date="2017-09" db="EMBL/GenBank/DDBJ databases">
        <title>Polyketide synthases of a Diaporthe helianthi virulent isolate.</title>
        <authorList>
            <person name="Baroncelli R."/>
        </authorList>
    </citation>
    <scope>NUCLEOTIDE SEQUENCE [LARGE SCALE GENOMIC DNA]</scope>
    <source>
        <strain evidence="8">7/96</strain>
    </source>
</reference>
<sequence>MERHRALVQKISSTVRGFYNAKEPYRIFHGSTNSTRPQPHGSRARVVDISALRNVLSVDESRRTALVEPNVPMDRLVEQTLKHGLVPPVVMEFPGITAGGGFAGTAGESSSFRHGFFDDTVASVELVLPDGEVVNAANPNTPARAGGKYADLFRGAAGAVGTLGVTTLLELNLVQAKKFVRTRYRRTTSVAEAVAAVREETARAENDYVDGILFSKDHGVVITGQMTDEKPADAPVQTFSRARDPWFYMHVQERTTASQSPQSPQSSSPSSSSSSPPQAAEDTSQDDYIPLAEYLFRYDRAGFWVGRAGWTYFKLVPFNKLTRWFLDDFMHTRMLYRALHGSGESARFVVQDIAVPFATAPDLVDYTDKELGIWPLWLCPLKRRGPPTFHPFTTTPPGRKGEQEQQEEQQEEEEEEDDMMLNIGVWGWGPSDRGEFVKANKALENKVRELGGMKWLYAHTYYDEPEFWDMYGGRGWYDSLRAKYKADEAGLPSVYDKVKVDVGKTKTAGGGLKGVWPFGGIYGIYKSIKSRDYMLHRNAGWKWKGDE</sequence>
<dbReference type="FunFam" id="3.30.465.10:FF:000031">
    <property type="entry name" value="FAD binding domain protein"/>
    <property type="match status" value="1"/>
</dbReference>
<dbReference type="InParanoid" id="A0A2P5I220"/>
<dbReference type="InterPro" id="IPR016166">
    <property type="entry name" value="FAD-bd_PCMH"/>
</dbReference>
<feature type="compositionally biased region" description="Acidic residues" evidence="6">
    <location>
        <begin position="404"/>
        <end position="417"/>
    </location>
</feature>
<keyword evidence="5" id="KW-0472">Membrane</keyword>
<feature type="region of interest" description="Disordered" evidence="6">
    <location>
        <begin position="254"/>
        <end position="284"/>
    </location>
</feature>
<comment type="caution">
    <text evidence="8">The sequence shown here is derived from an EMBL/GenBank/DDBJ whole genome shotgun (WGS) entry which is preliminary data.</text>
</comment>
<dbReference type="InterPro" id="IPR016169">
    <property type="entry name" value="FAD-bd_PCMH_sub2"/>
</dbReference>
<dbReference type="OrthoDB" id="415825at2759"/>
<feature type="domain" description="FAD-binding PCMH-type" evidence="7">
    <location>
        <begin position="1"/>
        <end position="176"/>
    </location>
</feature>
<dbReference type="GO" id="GO:0008202">
    <property type="term" value="P:steroid metabolic process"/>
    <property type="evidence" value="ECO:0007669"/>
    <property type="project" value="TreeGrafter"/>
</dbReference>
<dbReference type="Gene3D" id="3.30.465.10">
    <property type="match status" value="1"/>
</dbReference>
<dbReference type="EC" id="1.3.1.72" evidence="2"/>
<keyword evidence="8" id="KW-0808">Transferase</keyword>
<dbReference type="GO" id="GO:0071949">
    <property type="term" value="F:FAD binding"/>
    <property type="evidence" value="ECO:0007669"/>
    <property type="project" value="InterPro"/>
</dbReference>
<evidence type="ECO:0000256" key="1">
    <source>
        <dbReference type="ARBA" id="ARBA00004167"/>
    </source>
</evidence>
<dbReference type="InterPro" id="IPR036318">
    <property type="entry name" value="FAD-bd_PCMH-like_sf"/>
</dbReference>
<protein>
    <recommendedName>
        <fullName evidence="2">Delta(24)-sterol reductase</fullName>
        <ecNumber evidence="2">1.3.1.72</ecNumber>
    </recommendedName>
</protein>
<dbReference type="GO" id="GO:0016779">
    <property type="term" value="F:nucleotidyltransferase activity"/>
    <property type="evidence" value="ECO:0007669"/>
    <property type="project" value="UniProtKB-KW"/>
</dbReference>
<evidence type="ECO:0000259" key="7">
    <source>
        <dbReference type="PROSITE" id="PS51387"/>
    </source>
</evidence>
<dbReference type="AlphaFoldDB" id="A0A2P5I220"/>
<feature type="region of interest" description="Disordered" evidence="6">
    <location>
        <begin position="387"/>
        <end position="417"/>
    </location>
</feature>
<dbReference type="GO" id="GO:0005737">
    <property type="term" value="C:cytoplasm"/>
    <property type="evidence" value="ECO:0007669"/>
    <property type="project" value="TreeGrafter"/>
</dbReference>
<evidence type="ECO:0000256" key="2">
    <source>
        <dbReference type="ARBA" id="ARBA00012405"/>
    </source>
</evidence>
<name>A0A2P5I220_DIAHE</name>
<dbReference type="InterPro" id="IPR040165">
    <property type="entry name" value="Diminuto-like"/>
</dbReference>
<dbReference type="STRING" id="158607.A0A2P5I220"/>
<evidence type="ECO:0000256" key="5">
    <source>
        <dbReference type="ARBA" id="ARBA00023136"/>
    </source>
</evidence>
<evidence type="ECO:0000313" key="8">
    <source>
        <dbReference type="EMBL" id="POS76565.1"/>
    </source>
</evidence>
<organism evidence="8 9">
    <name type="scientific">Diaporthe helianthi</name>
    <dbReference type="NCBI Taxonomy" id="158607"/>
    <lineage>
        <taxon>Eukaryota</taxon>
        <taxon>Fungi</taxon>
        <taxon>Dikarya</taxon>
        <taxon>Ascomycota</taxon>
        <taxon>Pezizomycotina</taxon>
        <taxon>Sordariomycetes</taxon>
        <taxon>Sordariomycetidae</taxon>
        <taxon>Diaporthales</taxon>
        <taxon>Diaporthaceae</taxon>
        <taxon>Diaporthe</taxon>
    </lineage>
</organism>
<proteinExistence type="predicted"/>
<evidence type="ECO:0000256" key="3">
    <source>
        <dbReference type="ARBA" id="ARBA00022692"/>
    </source>
</evidence>
<comment type="subcellular location">
    <subcellularLocation>
        <location evidence="1">Membrane</location>
        <topology evidence="1">Single-pass membrane protein</topology>
    </subcellularLocation>
</comment>
<feature type="compositionally biased region" description="Low complexity" evidence="6">
    <location>
        <begin position="387"/>
        <end position="397"/>
    </location>
</feature>
<evidence type="ECO:0000256" key="4">
    <source>
        <dbReference type="ARBA" id="ARBA00022989"/>
    </source>
</evidence>
<dbReference type="GO" id="GO:0016020">
    <property type="term" value="C:membrane"/>
    <property type="evidence" value="ECO:0007669"/>
    <property type="project" value="UniProtKB-SubCell"/>
</dbReference>
<keyword evidence="8" id="KW-0548">Nucleotidyltransferase</keyword>
<dbReference type="PANTHER" id="PTHR10801">
    <property type="entry name" value="24-DEHYDROCHOLESTEROL REDUCTASE"/>
    <property type="match status" value="1"/>
</dbReference>
<evidence type="ECO:0000313" key="9">
    <source>
        <dbReference type="Proteomes" id="UP000094444"/>
    </source>
</evidence>
<evidence type="ECO:0000256" key="6">
    <source>
        <dbReference type="SAM" id="MobiDB-lite"/>
    </source>
</evidence>
<keyword evidence="3" id="KW-0812">Transmembrane</keyword>
<accession>A0A2P5I220</accession>
<keyword evidence="9" id="KW-1185">Reference proteome</keyword>
<dbReference type="InterPro" id="IPR006094">
    <property type="entry name" value="Oxid_FAD_bind_N"/>
</dbReference>
<dbReference type="EMBL" id="MAVT02000356">
    <property type="protein sequence ID" value="POS76565.1"/>
    <property type="molecule type" value="Genomic_DNA"/>
</dbReference>
<dbReference type="SUPFAM" id="SSF56176">
    <property type="entry name" value="FAD-binding/transporter-associated domain-like"/>
    <property type="match status" value="1"/>
</dbReference>
<dbReference type="Proteomes" id="UP000094444">
    <property type="component" value="Unassembled WGS sequence"/>
</dbReference>
<dbReference type="PROSITE" id="PS51387">
    <property type="entry name" value="FAD_PCMH"/>
    <property type="match status" value="1"/>
</dbReference>